<comment type="subcellular location">
    <subcellularLocation>
        <location evidence="1 7">Cell membrane</location>
        <topology evidence="1 7">Multi-pass membrane protein</topology>
    </subcellularLocation>
</comment>
<dbReference type="InterPro" id="IPR000515">
    <property type="entry name" value="MetI-like"/>
</dbReference>
<evidence type="ECO:0000256" key="8">
    <source>
        <dbReference type="SAM" id="MobiDB-lite"/>
    </source>
</evidence>
<keyword evidence="3" id="KW-1003">Cell membrane</keyword>
<evidence type="ECO:0000256" key="4">
    <source>
        <dbReference type="ARBA" id="ARBA00022692"/>
    </source>
</evidence>
<feature type="transmembrane region" description="Helical" evidence="7">
    <location>
        <begin position="109"/>
        <end position="129"/>
    </location>
</feature>
<dbReference type="PROSITE" id="PS50928">
    <property type="entry name" value="ABC_TM1"/>
    <property type="match status" value="1"/>
</dbReference>
<dbReference type="EMBL" id="JBHMBL010000003">
    <property type="protein sequence ID" value="MFB9643775.1"/>
    <property type="molecule type" value="Genomic_DNA"/>
</dbReference>
<evidence type="ECO:0000256" key="1">
    <source>
        <dbReference type="ARBA" id="ARBA00004651"/>
    </source>
</evidence>
<dbReference type="PANTHER" id="PTHR43227:SF8">
    <property type="entry name" value="DIACETYLCHITOBIOSE UPTAKE SYSTEM PERMEASE PROTEIN DASB"/>
    <property type="match status" value="1"/>
</dbReference>
<dbReference type="PANTHER" id="PTHR43227">
    <property type="entry name" value="BLL4140 PROTEIN"/>
    <property type="match status" value="1"/>
</dbReference>
<feature type="transmembrane region" description="Helical" evidence="7">
    <location>
        <begin position="184"/>
        <end position="204"/>
    </location>
</feature>
<dbReference type="InterPro" id="IPR035906">
    <property type="entry name" value="MetI-like_sf"/>
</dbReference>
<evidence type="ECO:0000256" key="3">
    <source>
        <dbReference type="ARBA" id="ARBA00022475"/>
    </source>
</evidence>
<evidence type="ECO:0000256" key="5">
    <source>
        <dbReference type="ARBA" id="ARBA00022989"/>
    </source>
</evidence>
<evidence type="ECO:0000313" key="10">
    <source>
        <dbReference type="EMBL" id="MFB9643775.1"/>
    </source>
</evidence>
<dbReference type="Gene3D" id="1.10.3720.10">
    <property type="entry name" value="MetI-like"/>
    <property type="match status" value="1"/>
</dbReference>
<protein>
    <submittedName>
        <fullName evidence="10">Carbohydrate ABC transporter permease</fullName>
    </submittedName>
</protein>
<keyword evidence="2 7" id="KW-0813">Transport</keyword>
<feature type="transmembrane region" description="Helical" evidence="7">
    <location>
        <begin position="300"/>
        <end position="320"/>
    </location>
</feature>
<feature type="transmembrane region" description="Helical" evidence="7">
    <location>
        <begin position="141"/>
        <end position="164"/>
    </location>
</feature>
<dbReference type="SUPFAM" id="SSF161098">
    <property type="entry name" value="MetI-like"/>
    <property type="match status" value="1"/>
</dbReference>
<feature type="domain" description="ABC transmembrane type-1" evidence="9">
    <location>
        <begin position="106"/>
        <end position="319"/>
    </location>
</feature>
<evidence type="ECO:0000313" key="11">
    <source>
        <dbReference type="Proteomes" id="UP001589667"/>
    </source>
</evidence>
<dbReference type="RefSeq" id="WP_157425525.1">
    <property type="nucleotide sequence ID" value="NZ_BAAANI010000003.1"/>
</dbReference>
<feature type="compositionally biased region" description="Polar residues" evidence="8">
    <location>
        <begin position="1"/>
        <end position="13"/>
    </location>
</feature>
<keyword evidence="6 7" id="KW-0472">Membrane</keyword>
<feature type="compositionally biased region" description="Low complexity" evidence="8">
    <location>
        <begin position="24"/>
        <end position="35"/>
    </location>
</feature>
<feature type="transmembrane region" description="Helical" evidence="7">
    <location>
        <begin position="44"/>
        <end position="67"/>
    </location>
</feature>
<reference evidence="10 11" key="1">
    <citation type="submission" date="2024-09" db="EMBL/GenBank/DDBJ databases">
        <authorList>
            <person name="Sun Q."/>
            <person name="Mori K."/>
        </authorList>
    </citation>
    <scope>NUCLEOTIDE SEQUENCE [LARGE SCALE GENOMIC DNA]</scope>
    <source>
        <strain evidence="10 11">JCM 14321</strain>
    </source>
</reference>
<organism evidence="10 11">
    <name type="scientific">Agromyces lapidis</name>
    <dbReference type="NCBI Taxonomy" id="279574"/>
    <lineage>
        <taxon>Bacteria</taxon>
        <taxon>Bacillati</taxon>
        <taxon>Actinomycetota</taxon>
        <taxon>Actinomycetes</taxon>
        <taxon>Micrococcales</taxon>
        <taxon>Microbacteriaceae</taxon>
        <taxon>Agromyces</taxon>
    </lineage>
</organism>
<dbReference type="CDD" id="cd06261">
    <property type="entry name" value="TM_PBP2"/>
    <property type="match status" value="1"/>
</dbReference>
<dbReference type="Proteomes" id="UP001589667">
    <property type="component" value="Unassembled WGS sequence"/>
</dbReference>
<evidence type="ECO:0000256" key="6">
    <source>
        <dbReference type="ARBA" id="ARBA00023136"/>
    </source>
</evidence>
<evidence type="ECO:0000256" key="2">
    <source>
        <dbReference type="ARBA" id="ARBA00022448"/>
    </source>
</evidence>
<keyword evidence="5 7" id="KW-1133">Transmembrane helix</keyword>
<feature type="region of interest" description="Disordered" evidence="8">
    <location>
        <begin position="1"/>
        <end position="36"/>
    </location>
</feature>
<comment type="similarity">
    <text evidence="7">Belongs to the binding-protein-dependent transport system permease family.</text>
</comment>
<evidence type="ECO:0000259" key="9">
    <source>
        <dbReference type="PROSITE" id="PS50928"/>
    </source>
</evidence>
<keyword evidence="11" id="KW-1185">Reference proteome</keyword>
<proteinExistence type="inferred from homology"/>
<name>A0ABV5STU0_9MICO</name>
<gene>
    <name evidence="10" type="ORF">ACFFQV_15885</name>
</gene>
<sequence>MHTSSTRAVTTADSGRRGLGRTGAGAPAPGGTARRSGGRWRTPLLFLLPFGVLFIAMYLVPIVFAFVQSLFTLQRSGLGLEAPTLDFTPLANYTRLLGDTEFLASLGRVALFGLVQVPVMLGLALLLALLLDSRSARGKGFFRLAAFLPYAVPGVIAAVMWSFLYSPVTSPINTLLERVVGTGIPFFAPEIVLWAVANIVTWGWTGYNMLIIYSSLQTIPAETIEAARLDGAGPARIAWSIKIPMVRPALVLTAVFSIIGSAQLYNEPKVLQTISGGAISNTFTPLMAAQAQVTAQNYPYAAAQSVVLALLVGVLSFTFFKLTNRGER</sequence>
<evidence type="ECO:0000256" key="7">
    <source>
        <dbReference type="RuleBase" id="RU363032"/>
    </source>
</evidence>
<accession>A0ABV5STU0</accession>
<dbReference type="InterPro" id="IPR050809">
    <property type="entry name" value="UgpAE/MalFG_permease"/>
</dbReference>
<comment type="caution">
    <text evidence="10">The sequence shown here is derived from an EMBL/GenBank/DDBJ whole genome shotgun (WGS) entry which is preliminary data.</text>
</comment>
<keyword evidence="4 7" id="KW-0812">Transmembrane</keyword>
<dbReference type="Pfam" id="PF00528">
    <property type="entry name" value="BPD_transp_1"/>
    <property type="match status" value="1"/>
</dbReference>
<feature type="transmembrane region" description="Helical" evidence="7">
    <location>
        <begin position="245"/>
        <end position="265"/>
    </location>
</feature>